<evidence type="ECO:0000259" key="3">
    <source>
        <dbReference type="Pfam" id="PF03787"/>
    </source>
</evidence>
<dbReference type="RefSeq" id="WP_093089554.1">
    <property type="nucleotide sequence ID" value="NZ_FNBE01000023.1"/>
</dbReference>
<evidence type="ECO:0000256" key="2">
    <source>
        <dbReference type="ARBA" id="ARBA00093789"/>
    </source>
</evidence>
<protein>
    <submittedName>
        <fullName evidence="4">CRISPR/Cas system CSM-associated protein Csm3, group 7 of RAMP superfamily</fullName>
    </submittedName>
</protein>
<sequence length="429" mass="44751">MTVAFIQVDLLFETPGGVSAPELGGAIDLPLNLARDGGAWTPPSSLAGALRSHLGDSADAWLGTPGGDPETVPSRLRLLGSETRHSEPELLRSTAINPVRGAAASSTFRSAQVLPAGSAVSLYLRVDRAQRAELDDLGAVLARWRPIVGRGRSTGRGRTRVTRVRLRVLDPATPEGLRALLGGREEQFADTRWVREWKGSTAAGPSAELSVGLVLAGPLHIGGGVPQQDAPANRAPILRRGDSALVPGTTWKGVLRARCGYILRSCGQPACMPHTDEGAACGTCRVCDLFGWTTSAPGRGRPTGHVGRLSFSDSVVSGEIVHRSHVGIDRFTGGARTGLLFSDEVVESGSLTLTVEPTRPGDQLTPADRGLLLLALRDIDDQLVGIGGGTTRGYGSLRLSGAGRELLSELAAEHPTGAAVRALLQGAAA</sequence>
<dbReference type="STRING" id="366584.SAMN05216377_12331"/>
<keyword evidence="5" id="KW-1185">Reference proteome</keyword>
<proteinExistence type="predicted"/>
<organism evidence="4 5">
    <name type="scientific">Pseudonocardia oroxyli</name>
    <dbReference type="NCBI Taxonomy" id="366584"/>
    <lineage>
        <taxon>Bacteria</taxon>
        <taxon>Bacillati</taxon>
        <taxon>Actinomycetota</taxon>
        <taxon>Actinomycetes</taxon>
        <taxon>Pseudonocardiales</taxon>
        <taxon>Pseudonocardiaceae</taxon>
        <taxon>Pseudonocardia</taxon>
    </lineage>
</organism>
<dbReference type="OrthoDB" id="5242922at2"/>
<dbReference type="PANTHER" id="PTHR35579">
    <property type="entry name" value="CRISPR SYSTEM CMS ENDORIBONUCLEASE CSM3"/>
    <property type="match status" value="1"/>
</dbReference>
<dbReference type="GO" id="GO:0051607">
    <property type="term" value="P:defense response to virus"/>
    <property type="evidence" value="ECO:0007669"/>
    <property type="project" value="UniProtKB-KW"/>
</dbReference>
<dbReference type="AlphaFoldDB" id="A0A1G8CRH7"/>
<dbReference type="EMBL" id="FNBE01000023">
    <property type="protein sequence ID" value="SDH47779.1"/>
    <property type="molecule type" value="Genomic_DNA"/>
</dbReference>
<reference evidence="4 5" key="1">
    <citation type="submission" date="2016-10" db="EMBL/GenBank/DDBJ databases">
        <authorList>
            <person name="de Groot N.N."/>
        </authorList>
    </citation>
    <scope>NUCLEOTIDE SEQUENCE [LARGE SCALE GENOMIC DNA]</scope>
    <source>
        <strain evidence="4 5">CGMCC 4.3143</strain>
    </source>
</reference>
<dbReference type="Proteomes" id="UP000198967">
    <property type="component" value="Unassembled WGS sequence"/>
</dbReference>
<dbReference type="PANTHER" id="PTHR35579:SF3">
    <property type="entry name" value="CRISPR SYSTEM CMS ENDORIBONUCLEASE CSM3"/>
    <property type="match status" value="1"/>
</dbReference>
<dbReference type="CDD" id="cd09726">
    <property type="entry name" value="RAMP_I_III"/>
    <property type="match status" value="2"/>
</dbReference>
<dbReference type="Pfam" id="PF03787">
    <property type="entry name" value="RAMPs"/>
    <property type="match status" value="1"/>
</dbReference>
<accession>A0A1G8CRH7</accession>
<dbReference type="InterPro" id="IPR005537">
    <property type="entry name" value="RAMP_III_fam"/>
</dbReference>
<gene>
    <name evidence="4" type="ORF">SAMN05216377_12331</name>
</gene>
<evidence type="ECO:0000313" key="5">
    <source>
        <dbReference type="Proteomes" id="UP000198967"/>
    </source>
</evidence>
<comment type="subunit">
    <text evidence="2">Part of the Csm effector complex that includes Cas10, Csm2, Csm3, Csm4 and Csm5.</text>
</comment>
<feature type="domain" description="CRISPR type III-associated protein" evidence="3">
    <location>
        <begin position="217"/>
        <end position="398"/>
    </location>
</feature>
<evidence type="ECO:0000313" key="4">
    <source>
        <dbReference type="EMBL" id="SDH47779.1"/>
    </source>
</evidence>
<dbReference type="InterPro" id="IPR052216">
    <property type="entry name" value="CRISPR_Csm3_endoribonuclease"/>
</dbReference>
<evidence type="ECO:0000256" key="1">
    <source>
        <dbReference type="ARBA" id="ARBA00023118"/>
    </source>
</evidence>
<name>A0A1G8CRH7_PSEOR</name>
<keyword evidence="1" id="KW-0051">Antiviral defense</keyword>